<comment type="caution">
    <text evidence="2">The sequence shown here is derived from an EMBL/GenBank/DDBJ whole genome shotgun (WGS) entry which is preliminary data.</text>
</comment>
<evidence type="ECO:0000259" key="1">
    <source>
        <dbReference type="Pfam" id="PF13460"/>
    </source>
</evidence>
<keyword evidence="3" id="KW-1185">Reference proteome</keyword>
<protein>
    <submittedName>
        <fullName evidence="2">DUF2867 domain-containing protein</fullName>
    </submittedName>
</protein>
<proteinExistence type="predicted"/>
<dbReference type="Gene3D" id="3.40.50.720">
    <property type="entry name" value="NAD(P)-binding Rossmann-like Domain"/>
    <property type="match status" value="1"/>
</dbReference>
<dbReference type="Pfam" id="PF13460">
    <property type="entry name" value="NAD_binding_10"/>
    <property type="match status" value="1"/>
</dbReference>
<organism evidence="2 3">
    <name type="scientific">Hymenobacter ginkgonis</name>
    <dbReference type="NCBI Taxonomy" id="2682976"/>
    <lineage>
        <taxon>Bacteria</taxon>
        <taxon>Pseudomonadati</taxon>
        <taxon>Bacteroidota</taxon>
        <taxon>Cytophagia</taxon>
        <taxon>Cytophagales</taxon>
        <taxon>Hymenobacteraceae</taxon>
        <taxon>Hymenobacter</taxon>
    </lineage>
</organism>
<evidence type="ECO:0000313" key="2">
    <source>
        <dbReference type="EMBL" id="MVN75002.1"/>
    </source>
</evidence>
<dbReference type="Proteomes" id="UP000441336">
    <property type="component" value="Unassembled WGS sequence"/>
</dbReference>
<gene>
    <name evidence="2" type="ORF">GO988_01540</name>
</gene>
<dbReference type="RefSeq" id="WP_157561772.1">
    <property type="nucleotide sequence ID" value="NZ_WQKZ01000001.1"/>
</dbReference>
<evidence type="ECO:0000313" key="3">
    <source>
        <dbReference type="Proteomes" id="UP000441336"/>
    </source>
</evidence>
<dbReference type="PANTHER" id="PTHR48079:SF6">
    <property type="entry name" value="NAD(P)-BINDING DOMAIN-CONTAINING PROTEIN-RELATED"/>
    <property type="match status" value="1"/>
</dbReference>
<dbReference type="SUPFAM" id="SSF51735">
    <property type="entry name" value="NAD(P)-binding Rossmann-fold domains"/>
    <property type="match status" value="1"/>
</dbReference>
<accession>A0A7K1T9N3</accession>
<dbReference type="Pfam" id="PF11066">
    <property type="entry name" value="DUF2867"/>
    <property type="match status" value="1"/>
</dbReference>
<dbReference type="InterPro" id="IPR036291">
    <property type="entry name" value="NAD(P)-bd_dom_sf"/>
</dbReference>
<dbReference type="InterPro" id="IPR021295">
    <property type="entry name" value="DUF2867"/>
</dbReference>
<dbReference type="GO" id="GO:0004029">
    <property type="term" value="F:aldehyde dehydrogenase (NAD+) activity"/>
    <property type="evidence" value="ECO:0007669"/>
    <property type="project" value="TreeGrafter"/>
</dbReference>
<dbReference type="GO" id="GO:0005737">
    <property type="term" value="C:cytoplasm"/>
    <property type="evidence" value="ECO:0007669"/>
    <property type="project" value="TreeGrafter"/>
</dbReference>
<dbReference type="InterPro" id="IPR051783">
    <property type="entry name" value="NAD(P)-dependent_oxidoreduct"/>
</dbReference>
<feature type="domain" description="NAD(P)-binding" evidence="1">
    <location>
        <begin position="7"/>
        <end position="151"/>
    </location>
</feature>
<dbReference type="EMBL" id="WQKZ01000001">
    <property type="protein sequence ID" value="MVN75002.1"/>
    <property type="molecule type" value="Genomic_DNA"/>
</dbReference>
<name>A0A7K1T9N3_9BACT</name>
<dbReference type="AlphaFoldDB" id="A0A7K1T9N3"/>
<dbReference type="PANTHER" id="PTHR48079">
    <property type="entry name" value="PROTEIN YEEZ"/>
    <property type="match status" value="1"/>
</dbReference>
<reference evidence="2 3" key="1">
    <citation type="submission" date="2019-12" db="EMBL/GenBank/DDBJ databases">
        <title>Hymenobacter sp. HMF4947 Genome sequencing and assembly.</title>
        <authorList>
            <person name="Kang H."/>
            <person name="Cha I."/>
            <person name="Kim H."/>
            <person name="Joh K."/>
        </authorList>
    </citation>
    <scope>NUCLEOTIDE SEQUENCE [LARGE SCALE GENOMIC DNA]</scope>
    <source>
        <strain evidence="2 3">HMF4947</strain>
    </source>
</reference>
<sequence>MKILLTGATGYIGQRLLPLLAGAGHDVVCLVRDARRFALPDTLPEALRPRVSVAQGDLLKPDSLAALPLDIDAAYYLVHSMSGGGKNFFALEQQSAHNFAEYLDRTAARQVIYLSGIANDAGLSVHLRSRSAVESVLAKAEKAKLTVLRASIIIGSGSASFEIIRDIVEKLPVMVTPRWLNSRCQPLGIRDVMFYLTAVLDNPACLGESFDLGGPDILTYKEMLLGLAAQRGYRRWIVTVPVLTPRLSSWWLYLVTSTSFSLAQSLVESLKNDTIADPARSIDRVVPHACMSYQEALALAFQRIEQNEVVSSWSDAMSSGTLRQNYMDAIQIPKNGMFFDRQLRPFTRPVAEVLENIWRIGGDRGWYKTDWLWRIRGLMDKLVGGVGLRRGRRSPNHLRAGDPLDFWRVLVADRAAKRLLLYAEMKLPGEAWLQFRIVDNPDGTHALEQLAAYRPQGLLGRLYWYSVLPFHGIIFKGMVKNLLRYGS</sequence>
<dbReference type="InterPro" id="IPR016040">
    <property type="entry name" value="NAD(P)-bd_dom"/>
</dbReference>